<dbReference type="SUPFAM" id="SSF48726">
    <property type="entry name" value="Immunoglobulin"/>
    <property type="match status" value="1"/>
</dbReference>
<evidence type="ECO:0000256" key="2">
    <source>
        <dbReference type="ARBA" id="ARBA00022490"/>
    </source>
</evidence>
<evidence type="ECO:0000256" key="4">
    <source>
        <dbReference type="ARBA" id="ARBA00023157"/>
    </source>
</evidence>
<dbReference type="SMART" id="SM00408">
    <property type="entry name" value="IGc2"/>
    <property type="match status" value="1"/>
</dbReference>
<dbReference type="AlphaFoldDB" id="A0A3P9LK30"/>
<dbReference type="Pfam" id="PF07679">
    <property type="entry name" value="I-set"/>
    <property type="match status" value="1"/>
</dbReference>
<dbReference type="Gene3D" id="2.60.40.10">
    <property type="entry name" value="Immunoglobulins"/>
    <property type="match status" value="1"/>
</dbReference>
<dbReference type="PROSITE" id="PS50835">
    <property type="entry name" value="IG_LIKE"/>
    <property type="match status" value="1"/>
</dbReference>
<feature type="domain" description="Ig-like" evidence="5">
    <location>
        <begin position="8"/>
        <end position="96"/>
    </location>
</feature>
<dbReference type="FunFam" id="2.60.40.10:FF:000707">
    <property type="entry name" value="Obscurin, cytoskeletal calmodulin and titin-interacting RhoGEF"/>
    <property type="match status" value="1"/>
</dbReference>
<reference key="1">
    <citation type="journal article" date="2007" name="Nature">
        <title>The medaka draft genome and insights into vertebrate genome evolution.</title>
        <authorList>
            <person name="Kasahara M."/>
            <person name="Naruse K."/>
            <person name="Sasaki S."/>
            <person name="Nakatani Y."/>
            <person name="Qu W."/>
            <person name="Ahsan B."/>
            <person name="Yamada T."/>
            <person name="Nagayasu Y."/>
            <person name="Doi K."/>
            <person name="Kasai Y."/>
            <person name="Jindo T."/>
            <person name="Kobayashi D."/>
            <person name="Shimada A."/>
            <person name="Toyoda A."/>
            <person name="Kuroki Y."/>
            <person name="Fujiyama A."/>
            <person name="Sasaki T."/>
            <person name="Shimizu A."/>
            <person name="Asakawa S."/>
            <person name="Shimizu N."/>
            <person name="Hashimoto S."/>
            <person name="Yang J."/>
            <person name="Lee Y."/>
            <person name="Matsushima K."/>
            <person name="Sugano S."/>
            <person name="Sakaizumi M."/>
            <person name="Narita T."/>
            <person name="Ohishi K."/>
            <person name="Haga S."/>
            <person name="Ohta F."/>
            <person name="Nomoto H."/>
            <person name="Nogata K."/>
            <person name="Morishita T."/>
            <person name="Endo T."/>
            <person name="Shin-I T."/>
            <person name="Takeda H."/>
            <person name="Morishita S."/>
            <person name="Kohara Y."/>
        </authorList>
    </citation>
    <scope>NUCLEOTIDE SEQUENCE [LARGE SCALE GENOMIC DNA]</scope>
    <source>
        <strain>Hd-rR</strain>
    </source>
</reference>
<dbReference type="InterPro" id="IPR013098">
    <property type="entry name" value="Ig_I-set"/>
</dbReference>
<evidence type="ECO:0000313" key="6">
    <source>
        <dbReference type="Ensembl" id="ENSORLP00020020948.1"/>
    </source>
</evidence>
<dbReference type="Proteomes" id="UP000265180">
    <property type="component" value="Chromosome 4"/>
</dbReference>
<dbReference type="Ensembl" id="ENSORLT00020030467.1">
    <property type="protein sequence ID" value="ENSORLP00020020948.1"/>
    <property type="gene ID" value="ENSORLG00020021965.1"/>
</dbReference>
<dbReference type="GO" id="GO:0005737">
    <property type="term" value="C:cytoplasm"/>
    <property type="evidence" value="ECO:0007669"/>
    <property type="project" value="UniProtKB-SubCell"/>
</dbReference>
<reference evidence="6" key="4">
    <citation type="submission" date="2025-09" db="UniProtKB">
        <authorList>
            <consortium name="Ensembl"/>
        </authorList>
    </citation>
    <scope>IDENTIFICATION</scope>
    <source>
        <strain evidence="6">HNI</strain>
    </source>
</reference>
<comment type="subcellular location">
    <subcellularLocation>
        <location evidence="1">Cytoplasm</location>
    </subcellularLocation>
</comment>
<dbReference type="PANTHER" id="PTHR35971:SF5">
    <property type="entry name" value="OBSCURIN LIKE CYTOSKELETAL ADAPTOR 1"/>
    <property type="match status" value="1"/>
</dbReference>
<accession>A0A3P9LK30</accession>
<organism evidence="6 7">
    <name type="scientific">Oryzias latipes</name>
    <name type="common">Japanese rice fish</name>
    <name type="synonym">Japanese killifish</name>
    <dbReference type="NCBI Taxonomy" id="8090"/>
    <lineage>
        <taxon>Eukaryota</taxon>
        <taxon>Metazoa</taxon>
        <taxon>Chordata</taxon>
        <taxon>Craniata</taxon>
        <taxon>Vertebrata</taxon>
        <taxon>Euteleostomi</taxon>
        <taxon>Actinopterygii</taxon>
        <taxon>Neopterygii</taxon>
        <taxon>Teleostei</taxon>
        <taxon>Neoteleostei</taxon>
        <taxon>Acanthomorphata</taxon>
        <taxon>Ovalentaria</taxon>
        <taxon>Atherinomorphae</taxon>
        <taxon>Beloniformes</taxon>
        <taxon>Adrianichthyidae</taxon>
        <taxon>Oryziinae</taxon>
        <taxon>Oryzias</taxon>
    </lineage>
</organism>
<evidence type="ECO:0000256" key="3">
    <source>
        <dbReference type="ARBA" id="ARBA00022553"/>
    </source>
</evidence>
<sequence>MIFSPESPPFFNKELRNVVADEGGTAILTCEMSKAGVSVQWKKNKMILKANRKYEMKQEGCLHLLHINELSPADGGTYTCKVANTFGSVSYNGNITVVKPGQPAAQVPIHPPLAAITPLQLAPSKPEPQVQTHEAQAPTSVTGTASFLGFFVFFCRRDAKKVFRSLSVKCFKHIPQEEALGKAIAGTISLDCPESFLGFLCWNWRMFFSEDGGLYLNVCS</sequence>
<keyword evidence="3" id="KW-0597">Phosphoprotein</keyword>
<proteinExistence type="predicted"/>
<evidence type="ECO:0000259" key="5">
    <source>
        <dbReference type="PROSITE" id="PS50835"/>
    </source>
</evidence>
<dbReference type="InterPro" id="IPR003599">
    <property type="entry name" value="Ig_sub"/>
</dbReference>
<reference evidence="6 7" key="2">
    <citation type="submission" date="2017-04" db="EMBL/GenBank/DDBJ databases">
        <title>CpG methylation of centromeres and impact of large insertions on vertebrate speciation.</title>
        <authorList>
            <person name="Ichikawa K."/>
            <person name="Yoshimura J."/>
            <person name="Morishita S."/>
        </authorList>
    </citation>
    <scope>NUCLEOTIDE SEQUENCE</scope>
    <source>
        <strain evidence="6 7">HNI</strain>
    </source>
</reference>
<dbReference type="InterPro" id="IPR007110">
    <property type="entry name" value="Ig-like_dom"/>
</dbReference>
<protein>
    <recommendedName>
        <fullName evidence="5">Ig-like domain-containing protein</fullName>
    </recommendedName>
</protein>
<reference evidence="6" key="3">
    <citation type="submission" date="2025-08" db="UniProtKB">
        <authorList>
            <consortium name="Ensembl"/>
        </authorList>
    </citation>
    <scope>IDENTIFICATION</scope>
    <source>
        <strain evidence="6">HNI</strain>
    </source>
</reference>
<dbReference type="InterPro" id="IPR013783">
    <property type="entry name" value="Ig-like_fold"/>
</dbReference>
<dbReference type="InterPro" id="IPR003598">
    <property type="entry name" value="Ig_sub2"/>
</dbReference>
<dbReference type="InterPro" id="IPR052385">
    <property type="entry name" value="Obscurin/Obscurin-like_Reg"/>
</dbReference>
<dbReference type="InterPro" id="IPR036179">
    <property type="entry name" value="Ig-like_dom_sf"/>
</dbReference>
<dbReference type="SMART" id="SM00409">
    <property type="entry name" value="IG"/>
    <property type="match status" value="1"/>
</dbReference>
<keyword evidence="4" id="KW-1015">Disulfide bond</keyword>
<dbReference type="PANTHER" id="PTHR35971">
    <property type="entry name" value="SI:DKEY-31G6.6"/>
    <property type="match status" value="1"/>
</dbReference>
<name>A0A3P9LK30_ORYLA</name>
<evidence type="ECO:0000256" key="1">
    <source>
        <dbReference type="ARBA" id="ARBA00004496"/>
    </source>
</evidence>
<evidence type="ECO:0000313" key="7">
    <source>
        <dbReference type="Proteomes" id="UP000265180"/>
    </source>
</evidence>
<keyword evidence="2" id="KW-0963">Cytoplasm</keyword>